<accession>A0A1L7WI33</accession>
<feature type="binding site" evidence="7">
    <location>
        <position position="197"/>
    </location>
    <ligand>
        <name>Zn(2+)</name>
        <dbReference type="ChEBI" id="CHEBI:29105"/>
        <label>1</label>
    </ligand>
</feature>
<dbReference type="Proteomes" id="UP000184330">
    <property type="component" value="Unassembled WGS sequence"/>
</dbReference>
<evidence type="ECO:0000313" key="9">
    <source>
        <dbReference type="EMBL" id="CZR52433.1"/>
    </source>
</evidence>
<evidence type="ECO:0000256" key="1">
    <source>
        <dbReference type="ARBA" id="ARBA00006247"/>
    </source>
</evidence>
<feature type="binding site" evidence="7">
    <location>
        <position position="226"/>
    </location>
    <ligand>
        <name>Zn(2+)</name>
        <dbReference type="ChEBI" id="CHEBI:29105"/>
        <label>2</label>
    </ligand>
</feature>
<evidence type="ECO:0000256" key="7">
    <source>
        <dbReference type="PIRSR" id="PIRSR037217-2"/>
    </source>
</evidence>
<dbReference type="PIRSF" id="PIRSF037217">
    <property type="entry name" value="Carboxypeptidase_S"/>
    <property type="match status" value="1"/>
</dbReference>
<dbReference type="CDD" id="cd05674">
    <property type="entry name" value="M20_yscS"/>
    <property type="match status" value="1"/>
</dbReference>
<evidence type="ECO:0000256" key="2">
    <source>
        <dbReference type="ARBA" id="ARBA00022670"/>
    </source>
</evidence>
<dbReference type="GO" id="GO:0004181">
    <property type="term" value="F:metallocarboxypeptidase activity"/>
    <property type="evidence" value="ECO:0007669"/>
    <property type="project" value="InterPro"/>
</dbReference>
<reference evidence="9 10" key="1">
    <citation type="submission" date="2016-03" db="EMBL/GenBank/DDBJ databases">
        <authorList>
            <person name="Ploux O."/>
        </authorList>
    </citation>
    <scope>NUCLEOTIDE SEQUENCE [LARGE SCALE GENOMIC DNA]</scope>
    <source>
        <strain evidence="9 10">UAMH 11012</strain>
    </source>
</reference>
<sequence>MGVMISSLRGASTREDVSLKQPFFRPTLRQDITEANINELFESPEFRDVIAQRLSGAVKIPTQTYDDVGKIGEDDRWDVFYRFSTYLKKTFPRVYRTFDIETFNEHAFLYTWKGSDSSLKPLVFMAHSDVVPASDSTADRWTHPPFEGHYDGTYIWGRGSVDDKSNVIAKLSAFEALILADFKPTRTVILALGCDEEGGSHGYGAAALAPRLLETYGEDGVEIIMDEGTLGIENRWGTDFAIPATTEKGHVDVTVTIDGAGGHSSTPPYHTNIGYLAQIIQKIEENQFNSRLTSINPTKAYLETAAHHAKTMDKSLRDAILAGSTDKVIEYLNRDPSTRAQIRTTTAVDVIQGGVKSNALPESASVLINHRIAVEESVQGVLDHYEKILGPLAKKWGFSLQALNEKNPSTTRFYKSSSAKITITTHGDLEPSPPSDPKDERFSWLAGTIRGVFGEDVVVAPVLEVGNTDTRFYWKLCPQIYRINPYSAKWDPRGLKIHTVDERMPVDGLLELVKFYHEFIRVVDEKRV</sequence>
<keyword evidence="10" id="KW-1185">Reference proteome</keyword>
<dbReference type="SUPFAM" id="SSF53187">
    <property type="entry name" value="Zn-dependent exopeptidases"/>
    <property type="match status" value="1"/>
</dbReference>
<dbReference type="STRING" id="576137.A0A1L7WI33"/>
<evidence type="ECO:0000256" key="5">
    <source>
        <dbReference type="ARBA" id="ARBA00022833"/>
    </source>
</evidence>
<dbReference type="PANTHER" id="PTHR45962">
    <property type="entry name" value="N-FATTY-ACYL-AMINO ACID SYNTHASE/HYDROLASE PM20D1"/>
    <property type="match status" value="1"/>
</dbReference>
<dbReference type="InterPro" id="IPR017141">
    <property type="entry name" value="Pept_M20_carboxypep"/>
</dbReference>
<feature type="binding site" evidence="7">
    <location>
        <position position="162"/>
    </location>
    <ligand>
        <name>Zn(2+)</name>
        <dbReference type="ChEBI" id="CHEBI:29105"/>
        <label>1</label>
    </ligand>
</feature>
<dbReference type="GO" id="GO:0046872">
    <property type="term" value="F:metal ion binding"/>
    <property type="evidence" value="ECO:0007669"/>
    <property type="project" value="UniProtKB-KW"/>
</dbReference>
<dbReference type="PANTHER" id="PTHR45962:SF1">
    <property type="entry name" value="N-FATTY-ACYL-AMINO ACID SYNTHASE_HYDROLASE PM20D1"/>
    <property type="match status" value="1"/>
</dbReference>
<dbReference type="Gene3D" id="1.10.150.900">
    <property type="match status" value="1"/>
</dbReference>
<dbReference type="InterPro" id="IPR036264">
    <property type="entry name" value="Bact_exopeptidase_dim_dom"/>
</dbReference>
<keyword evidence="5 7" id="KW-0862">Zinc</keyword>
<keyword evidence="4" id="KW-0378">Hydrolase</keyword>
<dbReference type="InterPro" id="IPR011650">
    <property type="entry name" value="Peptidase_M20_dimer"/>
</dbReference>
<gene>
    <name evidence="9" type="ORF">PAC_02310</name>
</gene>
<proteinExistence type="inferred from homology"/>
<dbReference type="PROSITE" id="PS00759">
    <property type="entry name" value="ARGE_DAPE_CPG2_2"/>
    <property type="match status" value="1"/>
</dbReference>
<dbReference type="Pfam" id="PF01546">
    <property type="entry name" value="Peptidase_M20"/>
    <property type="match status" value="1"/>
</dbReference>
<dbReference type="InterPro" id="IPR047177">
    <property type="entry name" value="Pept_M20A"/>
</dbReference>
<dbReference type="Gene3D" id="3.40.630.10">
    <property type="entry name" value="Zn peptidases"/>
    <property type="match status" value="1"/>
</dbReference>
<feature type="active site" evidence="6">
    <location>
        <position position="129"/>
    </location>
</feature>
<dbReference type="EMBL" id="FJOG01000002">
    <property type="protein sequence ID" value="CZR52433.1"/>
    <property type="molecule type" value="Genomic_DNA"/>
</dbReference>
<name>A0A1L7WI33_9HELO</name>
<dbReference type="AlphaFoldDB" id="A0A1L7WI33"/>
<keyword evidence="3 7" id="KW-0479">Metal-binding</keyword>
<comment type="similarity">
    <text evidence="1">Belongs to the peptidase M20A family.</text>
</comment>
<feature type="domain" description="Peptidase M20 dimerisation" evidence="8">
    <location>
        <begin position="246"/>
        <end position="396"/>
    </location>
</feature>
<feature type="binding site" evidence="7">
    <location>
        <position position="162"/>
    </location>
    <ligand>
        <name>Zn(2+)</name>
        <dbReference type="ChEBI" id="CHEBI:29105"/>
        <label>2</label>
    </ligand>
</feature>
<feature type="binding site" evidence="7">
    <location>
        <position position="127"/>
    </location>
    <ligand>
        <name>Zn(2+)</name>
        <dbReference type="ChEBI" id="CHEBI:29105"/>
        <label>2</label>
    </ligand>
</feature>
<evidence type="ECO:0000256" key="6">
    <source>
        <dbReference type="PIRSR" id="PIRSR037217-1"/>
    </source>
</evidence>
<dbReference type="OrthoDB" id="3064516at2759"/>
<keyword evidence="2" id="KW-0645">Protease</keyword>
<evidence type="ECO:0000313" key="10">
    <source>
        <dbReference type="Proteomes" id="UP000184330"/>
    </source>
</evidence>
<dbReference type="InterPro" id="IPR001261">
    <property type="entry name" value="ArgE/DapE_CS"/>
</dbReference>
<dbReference type="InterPro" id="IPR002933">
    <property type="entry name" value="Peptidase_M20"/>
</dbReference>
<feature type="binding site" evidence="7">
    <location>
        <position position="498"/>
    </location>
    <ligand>
        <name>Zn(2+)</name>
        <dbReference type="ChEBI" id="CHEBI:29105"/>
        <label>1</label>
    </ligand>
</feature>
<organism evidence="9 10">
    <name type="scientific">Phialocephala subalpina</name>
    <dbReference type="NCBI Taxonomy" id="576137"/>
    <lineage>
        <taxon>Eukaryota</taxon>
        <taxon>Fungi</taxon>
        <taxon>Dikarya</taxon>
        <taxon>Ascomycota</taxon>
        <taxon>Pezizomycotina</taxon>
        <taxon>Leotiomycetes</taxon>
        <taxon>Helotiales</taxon>
        <taxon>Mollisiaceae</taxon>
        <taxon>Phialocephala</taxon>
        <taxon>Phialocephala fortinii species complex</taxon>
    </lineage>
</organism>
<evidence type="ECO:0000259" key="8">
    <source>
        <dbReference type="Pfam" id="PF07687"/>
    </source>
</evidence>
<protein>
    <submittedName>
        <fullName evidence="9">Related to CPS1-Gly-X carboxypeptidase YSCS</fullName>
    </submittedName>
</protein>
<evidence type="ECO:0000256" key="4">
    <source>
        <dbReference type="ARBA" id="ARBA00022801"/>
    </source>
</evidence>
<dbReference type="SUPFAM" id="SSF55031">
    <property type="entry name" value="Bacterial exopeptidase dimerisation domain"/>
    <property type="match status" value="1"/>
</dbReference>
<dbReference type="Pfam" id="PF07687">
    <property type="entry name" value="M20_dimer"/>
    <property type="match status" value="1"/>
</dbReference>
<keyword evidence="9" id="KW-0121">Carboxypeptidase</keyword>
<dbReference type="Gene3D" id="3.30.70.360">
    <property type="match status" value="1"/>
</dbReference>
<feature type="active site" description="Proton acceptor" evidence="6">
    <location>
        <position position="196"/>
    </location>
</feature>
<dbReference type="GO" id="GO:0051603">
    <property type="term" value="P:proteolysis involved in protein catabolic process"/>
    <property type="evidence" value="ECO:0007669"/>
    <property type="project" value="TreeGrafter"/>
</dbReference>
<dbReference type="GO" id="GO:0000328">
    <property type="term" value="C:fungal-type vacuole lumen"/>
    <property type="evidence" value="ECO:0007669"/>
    <property type="project" value="TreeGrafter"/>
</dbReference>
<evidence type="ECO:0000256" key="3">
    <source>
        <dbReference type="ARBA" id="ARBA00022723"/>
    </source>
</evidence>